<comment type="caution">
    <text evidence="1">The sequence shown here is derived from an EMBL/GenBank/DDBJ whole genome shotgun (WGS) entry which is preliminary data.</text>
</comment>
<sequence>MSPEYIYSSRASKELDKCFQLWDGFIRNCYWKEGNLLEWLLSAVDERLYMAFDQKQAECLMIVGLWCAHLYSSLRPSIFLFLLRGI</sequence>
<evidence type="ECO:0000313" key="1">
    <source>
        <dbReference type="EMBL" id="PRQ48522.1"/>
    </source>
</evidence>
<dbReference type="EMBL" id="PDCK01000040">
    <property type="protein sequence ID" value="PRQ48522.1"/>
    <property type="molecule type" value="Genomic_DNA"/>
</dbReference>
<keyword evidence="1" id="KW-0808">Transferase</keyword>
<keyword evidence="2" id="KW-1185">Reference proteome</keyword>
<dbReference type="EC" id="2.7.11.1" evidence="1"/>
<organism evidence="1 2">
    <name type="scientific">Rosa chinensis</name>
    <name type="common">China rose</name>
    <dbReference type="NCBI Taxonomy" id="74649"/>
    <lineage>
        <taxon>Eukaryota</taxon>
        <taxon>Viridiplantae</taxon>
        <taxon>Streptophyta</taxon>
        <taxon>Embryophyta</taxon>
        <taxon>Tracheophyta</taxon>
        <taxon>Spermatophyta</taxon>
        <taxon>Magnoliopsida</taxon>
        <taxon>eudicotyledons</taxon>
        <taxon>Gunneridae</taxon>
        <taxon>Pentapetalae</taxon>
        <taxon>rosids</taxon>
        <taxon>fabids</taxon>
        <taxon>Rosales</taxon>
        <taxon>Rosaceae</taxon>
        <taxon>Rosoideae</taxon>
        <taxon>Rosoideae incertae sedis</taxon>
        <taxon>Rosa</taxon>
    </lineage>
</organism>
<dbReference type="AlphaFoldDB" id="A0A2P6RQ04"/>
<evidence type="ECO:0000313" key="2">
    <source>
        <dbReference type="Proteomes" id="UP000238479"/>
    </source>
</evidence>
<dbReference type="GO" id="GO:0004674">
    <property type="term" value="F:protein serine/threonine kinase activity"/>
    <property type="evidence" value="ECO:0007669"/>
    <property type="project" value="UniProtKB-KW"/>
</dbReference>
<reference evidence="1 2" key="1">
    <citation type="journal article" date="2018" name="Nat. Genet.">
        <title>The Rosa genome provides new insights in the design of modern roses.</title>
        <authorList>
            <person name="Bendahmane M."/>
        </authorList>
    </citation>
    <scope>NUCLEOTIDE SEQUENCE [LARGE SCALE GENOMIC DNA]</scope>
    <source>
        <strain evidence="2">cv. Old Blush</strain>
    </source>
</reference>
<name>A0A2P6RQ04_ROSCH</name>
<dbReference type="Gramene" id="PRQ48522">
    <property type="protein sequence ID" value="PRQ48522"/>
    <property type="gene ID" value="RchiOBHm_Chr2g0111641"/>
</dbReference>
<proteinExistence type="predicted"/>
<gene>
    <name evidence="1" type="ORF">RchiOBHm_Chr2g0111641</name>
</gene>
<dbReference type="Proteomes" id="UP000238479">
    <property type="component" value="Chromosome 2"/>
</dbReference>
<protein>
    <submittedName>
        <fullName evidence="1">Putative non-specific serine/threonine protein kinase</fullName>
        <ecNumber evidence="1">2.7.11.1</ecNumber>
    </submittedName>
</protein>
<accession>A0A2P6RQ04</accession>
<dbReference type="STRING" id="74649.A0A2P6RQ04"/>
<keyword evidence="1" id="KW-0723">Serine/threonine-protein kinase</keyword>
<keyword evidence="1" id="KW-0418">Kinase</keyword>